<evidence type="ECO:0000313" key="1">
    <source>
        <dbReference type="EMBL" id="ETV75940.1"/>
    </source>
</evidence>
<name>W4G8D6_APHAT</name>
<gene>
    <name evidence="1" type="ORF">H257_09899</name>
</gene>
<reference evidence="1" key="1">
    <citation type="submission" date="2013-12" db="EMBL/GenBank/DDBJ databases">
        <title>The Genome Sequence of Aphanomyces astaci APO3.</title>
        <authorList>
            <consortium name="The Broad Institute Genomics Platform"/>
            <person name="Russ C."/>
            <person name="Tyler B."/>
            <person name="van West P."/>
            <person name="Dieguez-Uribeondo J."/>
            <person name="Young S.K."/>
            <person name="Zeng Q."/>
            <person name="Gargeya S."/>
            <person name="Fitzgerald M."/>
            <person name="Abouelleil A."/>
            <person name="Alvarado L."/>
            <person name="Chapman S.B."/>
            <person name="Gainer-Dewar J."/>
            <person name="Goldberg J."/>
            <person name="Griggs A."/>
            <person name="Gujja S."/>
            <person name="Hansen M."/>
            <person name="Howarth C."/>
            <person name="Imamovic A."/>
            <person name="Ireland A."/>
            <person name="Larimer J."/>
            <person name="McCowan C."/>
            <person name="Murphy C."/>
            <person name="Pearson M."/>
            <person name="Poon T.W."/>
            <person name="Priest M."/>
            <person name="Roberts A."/>
            <person name="Saif S."/>
            <person name="Shea T."/>
            <person name="Sykes S."/>
            <person name="Wortman J."/>
            <person name="Nusbaum C."/>
            <person name="Birren B."/>
        </authorList>
    </citation>
    <scope>NUCLEOTIDE SEQUENCE [LARGE SCALE GENOMIC DNA]</scope>
    <source>
        <strain evidence="1">APO3</strain>
    </source>
</reference>
<organism evidence="1">
    <name type="scientific">Aphanomyces astaci</name>
    <name type="common">Crayfish plague agent</name>
    <dbReference type="NCBI Taxonomy" id="112090"/>
    <lineage>
        <taxon>Eukaryota</taxon>
        <taxon>Sar</taxon>
        <taxon>Stramenopiles</taxon>
        <taxon>Oomycota</taxon>
        <taxon>Saprolegniomycetes</taxon>
        <taxon>Saprolegniales</taxon>
        <taxon>Verrucalvaceae</taxon>
        <taxon>Aphanomyces</taxon>
    </lineage>
</organism>
<dbReference type="OrthoDB" id="123721at2759"/>
<dbReference type="RefSeq" id="XP_009834582.1">
    <property type="nucleotide sequence ID" value="XM_009836280.1"/>
</dbReference>
<sequence>MGRRPTHRALDLRLPLEFACGPISWKSKLQAIVTLSSTEVDYLGASLGDPHGMHLDNLMNELGLINYKCCKDFDIIENKADGTTEESVNTIVGYVAIYKPERKMWVSRFRSITELQTFTMSTEALVHSISEAFAHGVDIT</sequence>
<dbReference type="GeneID" id="20811895"/>
<proteinExistence type="predicted"/>
<dbReference type="AlphaFoldDB" id="W4G8D6"/>
<accession>W4G8D6</accession>
<protein>
    <submittedName>
        <fullName evidence="1">Uncharacterized protein</fullName>
    </submittedName>
</protein>
<dbReference type="EMBL" id="KI913138">
    <property type="protein sequence ID" value="ETV75940.1"/>
    <property type="molecule type" value="Genomic_DNA"/>
</dbReference>
<dbReference type="VEuPathDB" id="FungiDB:H257_09899"/>